<dbReference type="Gene3D" id="1.10.1020.10">
    <property type="entry name" value="Adenine-specific Methyltransferase, Domain 2"/>
    <property type="match status" value="1"/>
</dbReference>
<evidence type="ECO:0000256" key="8">
    <source>
        <dbReference type="RuleBase" id="RU361257"/>
    </source>
</evidence>
<keyword evidence="5 8" id="KW-0949">S-adenosyl-L-methionine</keyword>
<dbReference type="OrthoDB" id="9805629at2"/>
<evidence type="ECO:0000256" key="2">
    <source>
        <dbReference type="ARBA" id="ARBA00011900"/>
    </source>
</evidence>
<dbReference type="PRINTS" id="PR00505">
    <property type="entry name" value="D12N6MTFRASE"/>
</dbReference>
<dbReference type="GO" id="GO:1904047">
    <property type="term" value="F:S-adenosyl-L-methionine binding"/>
    <property type="evidence" value="ECO:0007669"/>
    <property type="project" value="TreeGrafter"/>
</dbReference>
<dbReference type="InterPro" id="IPR012327">
    <property type="entry name" value="MeTrfase_D12"/>
</dbReference>
<dbReference type="EC" id="2.1.1.72" evidence="2 8"/>
<evidence type="ECO:0000256" key="4">
    <source>
        <dbReference type="ARBA" id="ARBA00022679"/>
    </source>
</evidence>
<evidence type="ECO:0000313" key="10">
    <source>
        <dbReference type="EMBL" id="APM39564.1"/>
    </source>
</evidence>
<feature type="binding site" evidence="7">
    <location>
        <position position="58"/>
    </location>
    <ligand>
        <name>S-adenosyl-L-methionine</name>
        <dbReference type="ChEBI" id="CHEBI:59789"/>
    </ligand>
</feature>
<dbReference type="REBASE" id="175766">
    <property type="entry name" value="M.CklJZZORF12835P"/>
</dbReference>
<dbReference type="Gene3D" id="3.40.50.150">
    <property type="entry name" value="Vaccinia Virus protein VP39"/>
    <property type="match status" value="1"/>
</dbReference>
<evidence type="ECO:0000256" key="6">
    <source>
        <dbReference type="ARBA" id="ARBA00047942"/>
    </source>
</evidence>
<dbReference type="InterPro" id="IPR002052">
    <property type="entry name" value="DNA_methylase_N6_adenine_CS"/>
</dbReference>
<keyword evidence="3 8" id="KW-0489">Methyltransferase</keyword>
<dbReference type="GO" id="GO:0006298">
    <property type="term" value="P:mismatch repair"/>
    <property type="evidence" value="ECO:0007669"/>
    <property type="project" value="TreeGrafter"/>
</dbReference>
<dbReference type="Proteomes" id="UP000184604">
    <property type="component" value="Chromosome"/>
</dbReference>
<dbReference type="Pfam" id="PF02086">
    <property type="entry name" value="MethyltransfD12"/>
    <property type="match status" value="1"/>
</dbReference>
<dbReference type="SUPFAM" id="SSF53335">
    <property type="entry name" value="S-adenosyl-L-methionine-dependent methyltransferases"/>
    <property type="match status" value="1"/>
</dbReference>
<dbReference type="GO" id="GO:0043565">
    <property type="term" value="F:sequence-specific DNA binding"/>
    <property type="evidence" value="ECO:0007669"/>
    <property type="project" value="TreeGrafter"/>
</dbReference>
<keyword evidence="9" id="KW-0175">Coiled coil</keyword>
<feature type="binding site" evidence="7">
    <location>
        <position position="189"/>
    </location>
    <ligand>
        <name>S-adenosyl-L-methionine</name>
        <dbReference type="ChEBI" id="CHEBI:59789"/>
    </ligand>
</feature>
<proteinExistence type="inferred from homology"/>
<keyword evidence="4 8" id="KW-0808">Transferase</keyword>
<dbReference type="GO" id="GO:0009307">
    <property type="term" value="P:DNA restriction-modification system"/>
    <property type="evidence" value="ECO:0007669"/>
    <property type="project" value="InterPro"/>
</dbReference>
<dbReference type="EMBL" id="CP018335">
    <property type="protein sequence ID" value="APM39564.1"/>
    <property type="molecule type" value="Genomic_DNA"/>
</dbReference>
<evidence type="ECO:0000313" key="11">
    <source>
        <dbReference type="Proteomes" id="UP000184604"/>
    </source>
</evidence>
<evidence type="ECO:0000256" key="3">
    <source>
        <dbReference type="ARBA" id="ARBA00022603"/>
    </source>
</evidence>
<organism evidence="10 11">
    <name type="scientific">Clostridium kluyveri</name>
    <dbReference type="NCBI Taxonomy" id="1534"/>
    <lineage>
        <taxon>Bacteria</taxon>
        <taxon>Bacillati</taxon>
        <taxon>Bacillota</taxon>
        <taxon>Clostridia</taxon>
        <taxon>Eubacteriales</taxon>
        <taxon>Clostridiaceae</taxon>
        <taxon>Clostridium</taxon>
    </lineage>
</organism>
<evidence type="ECO:0000256" key="9">
    <source>
        <dbReference type="SAM" id="Coils"/>
    </source>
</evidence>
<feature type="binding site" evidence="7">
    <location>
        <position position="17"/>
    </location>
    <ligand>
        <name>S-adenosyl-L-methionine</name>
        <dbReference type="ChEBI" id="CHEBI:59789"/>
    </ligand>
</feature>
<dbReference type="InterPro" id="IPR029063">
    <property type="entry name" value="SAM-dependent_MTases_sf"/>
</dbReference>
<dbReference type="GO" id="GO:0009007">
    <property type="term" value="F:site-specific DNA-methyltransferase (adenine-specific) activity"/>
    <property type="evidence" value="ECO:0007669"/>
    <property type="project" value="UniProtKB-UniRule"/>
</dbReference>
<dbReference type="InterPro" id="IPR023095">
    <property type="entry name" value="Ade_MeTrfase_dom_2"/>
</dbReference>
<comment type="similarity">
    <text evidence="1 8">Belongs to the N(4)/N(6)-methyltransferase family.</text>
</comment>
<protein>
    <recommendedName>
        <fullName evidence="2 8">Site-specific DNA-methyltransferase (adenine-specific)</fullName>
        <ecNumber evidence="2 8">2.1.1.72</ecNumber>
    </recommendedName>
</protein>
<evidence type="ECO:0000256" key="7">
    <source>
        <dbReference type="PIRSR" id="PIRSR000398-1"/>
    </source>
</evidence>
<dbReference type="AlphaFoldDB" id="A0A1L5F965"/>
<sequence>MKYDKLVEPVVKWAGGKRQLLPELKKYIPKNISTYYEPFLGGAAVLFDIQPKKAVVSDINEELINLYMAIRDNVDELIEDLKEHKNTPDYFYKIRGLDRETSIYSKLTKVERASRIHYLNKTCYNGLFRVNMAGQFNSPFGNYKNPNITNEITIRAVSKYLNEANIKLKCCDYEETLKSIRKGAFIYFDPPYDPVSNSSNFTGYAKEGFNRDEQWRLRSVCDKLNSKGIKFLLSNSSTDFILDLYKDYNIKIIQAKRFINSNGNKRGEINEVLVRNYE</sequence>
<dbReference type="InterPro" id="IPR012263">
    <property type="entry name" value="M_m6A_EcoRV"/>
</dbReference>
<dbReference type="RefSeq" id="WP_073539184.1">
    <property type="nucleotide sequence ID" value="NZ_CP018335.1"/>
</dbReference>
<evidence type="ECO:0000256" key="5">
    <source>
        <dbReference type="ARBA" id="ARBA00022691"/>
    </source>
</evidence>
<reference evidence="10 11" key="1">
    <citation type="submission" date="2016-12" db="EMBL/GenBank/DDBJ databases">
        <title>Complete genome sequence of Clostridium kluyveri JZZ isolated from the pit mud of a Chinese flavor liquor-making factory.</title>
        <authorList>
            <person name="Wang Y."/>
        </authorList>
    </citation>
    <scope>NUCLEOTIDE SEQUENCE [LARGE SCALE GENOMIC DNA]</scope>
    <source>
        <strain evidence="10 11">JZZ</strain>
    </source>
</reference>
<dbReference type="NCBIfam" id="TIGR00571">
    <property type="entry name" value="dam"/>
    <property type="match status" value="1"/>
</dbReference>
<dbReference type="PIRSF" id="PIRSF000398">
    <property type="entry name" value="M_m6A_EcoRV"/>
    <property type="match status" value="1"/>
</dbReference>
<comment type="catalytic activity">
    <reaction evidence="6 8">
        <text>a 2'-deoxyadenosine in DNA + S-adenosyl-L-methionine = an N(6)-methyl-2'-deoxyadenosine in DNA + S-adenosyl-L-homocysteine + H(+)</text>
        <dbReference type="Rhea" id="RHEA:15197"/>
        <dbReference type="Rhea" id="RHEA-COMP:12418"/>
        <dbReference type="Rhea" id="RHEA-COMP:12419"/>
        <dbReference type="ChEBI" id="CHEBI:15378"/>
        <dbReference type="ChEBI" id="CHEBI:57856"/>
        <dbReference type="ChEBI" id="CHEBI:59789"/>
        <dbReference type="ChEBI" id="CHEBI:90615"/>
        <dbReference type="ChEBI" id="CHEBI:90616"/>
        <dbReference type="EC" id="2.1.1.72"/>
    </reaction>
</comment>
<feature type="coiled-coil region" evidence="9">
    <location>
        <begin position="60"/>
        <end position="87"/>
    </location>
</feature>
<gene>
    <name evidence="10" type="ORF">BS101_12835</name>
</gene>
<feature type="binding site" evidence="7">
    <location>
        <position position="13"/>
    </location>
    <ligand>
        <name>S-adenosyl-L-methionine</name>
        <dbReference type="ChEBI" id="CHEBI:59789"/>
    </ligand>
</feature>
<name>A0A1L5F965_CLOKL</name>
<dbReference type="PROSITE" id="PS00092">
    <property type="entry name" value="N6_MTASE"/>
    <property type="match status" value="1"/>
</dbReference>
<evidence type="ECO:0000256" key="1">
    <source>
        <dbReference type="ARBA" id="ARBA00006594"/>
    </source>
</evidence>
<dbReference type="PANTHER" id="PTHR30481:SF3">
    <property type="entry name" value="DNA ADENINE METHYLASE"/>
    <property type="match status" value="1"/>
</dbReference>
<dbReference type="GO" id="GO:0032259">
    <property type="term" value="P:methylation"/>
    <property type="evidence" value="ECO:0007669"/>
    <property type="project" value="UniProtKB-KW"/>
</dbReference>
<dbReference type="PANTHER" id="PTHR30481">
    <property type="entry name" value="DNA ADENINE METHYLASE"/>
    <property type="match status" value="1"/>
</dbReference>
<accession>A0A1L5F965</accession>